<proteinExistence type="predicted"/>
<dbReference type="AlphaFoldDB" id="A0A0F4PLB1"/>
<accession>A0A0F4PLB1</accession>
<dbReference type="EMBL" id="JXXZ01000006">
    <property type="protein sequence ID" value="KJZ00320.1"/>
    <property type="molecule type" value="Genomic_DNA"/>
</dbReference>
<organism evidence="1 2">
    <name type="scientific">Pseudoalteromonas ruthenica</name>
    <dbReference type="NCBI Taxonomy" id="151081"/>
    <lineage>
        <taxon>Bacteria</taxon>
        <taxon>Pseudomonadati</taxon>
        <taxon>Pseudomonadota</taxon>
        <taxon>Gammaproteobacteria</taxon>
        <taxon>Alteromonadales</taxon>
        <taxon>Pseudoalteromonadaceae</taxon>
        <taxon>Pseudoalteromonas</taxon>
    </lineage>
</organism>
<gene>
    <name evidence="1" type="ORF">TW72_06345</name>
</gene>
<keyword evidence="2" id="KW-1185">Reference proteome</keyword>
<reference evidence="1 2" key="1">
    <citation type="journal article" date="2015" name="BMC Genomics">
        <title>Genome mining reveals unlocked bioactive potential of marine Gram-negative bacteria.</title>
        <authorList>
            <person name="Machado H."/>
            <person name="Sonnenschein E.C."/>
            <person name="Melchiorsen J."/>
            <person name="Gram L."/>
        </authorList>
    </citation>
    <scope>NUCLEOTIDE SEQUENCE [LARGE SCALE GENOMIC DNA]</scope>
    <source>
        <strain evidence="1 2">S3137</strain>
    </source>
</reference>
<sequence length="59" mass="6944">MSEYRAAMEAFIEAARETLMGYYDINKRPQSAYQRVTDSVAVEMDIKRLIWSPQITWVI</sequence>
<dbReference type="PATRIC" id="fig|151081.8.peg.2979"/>
<dbReference type="Proteomes" id="UP000033664">
    <property type="component" value="Unassembled WGS sequence"/>
</dbReference>
<name>A0A0F4PLB1_9GAMM</name>
<evidence type="ECO:0000313" key="1">
    <source>
        <dbReference type="EMBL" id="KJZ00320.1"/>
    </source>
</evidence>
<comment type="caution">
    <text evidence="1">The sequence shown here is derived from an EMBL/GenBank/DDBJ whole genome shotgun (WGS) entry which is preliminary data.</text>
</comment>
<evidence type="ECO:0000313" key="2">
    <source>
        <dbReference type="Proteomes" id="UP000033664"/>
    </source>
</evidence>
<protein>
    <submittedName>
        <fullName evidence="1">Uncharacterized protein</fullName>
    </submittedName>
</protein>